<feature type="compositionally biased region" description="Low complexity" evidence="1">
    <location>
        <begin position="37"/>
        <end position="50"/>
    </location>
</feature>
<feature type="non-terminal residue" evidence="2">
    <location>
        <position position="144"/>
    </location>
</feature>
<feature type="region of interest" description="Disordered" evidence="1">
    <location>
        <begin position="1"/>
        <end position="144"/>
    </location>
</feature>
<feature type="compositionally biased region" description="Basic residues" evidence="1">
    <location>
        <begin position="51"/>
        <end position="80"/>
    </location>
</feature>
<proteinExistence type="predicted"/>
<evidence type="ECO:0000256" key="1">
    <source>
        <dbReference type="SAM" id="MobiDB-lite"/>
    </source>
</evidence>
<gene>
    <name evidence="2" type="ORF">AVDCRST_MAG36-1811</name>
</gene>
<sequence length="144" mass="15203">APADPARPRRAAAAAGLGRGAARDAVRGVRHRPPRRPAGLRAGRAGVGARPSRRRPRIRRGGARVCRRAPRAGHPARRRTGERGAAGGRVPGQRPDDRRRLPGLERRLPGRDAGPAAAAVAARARSPPGPPELGSEDRRCSHSL</sequence>
<feature type="compositionally biased region" description="Low complexity" evidence="1">
    <location>
        <begin position="111"/>
        <end position="126"/>
    </location>
</feature>
<protein>
    <submittedName>
        <fullName evidence="2">Putative membrane protein</fullName>
    </submittedName>
</protein>
<reference evidence="2" key="1">
    <citation type="submission" date="2020-02" db="EMBL/GenBank/DDBJ databases">
        <authorList>
            <person name="Meier V. D."/>
        </authorList>
    </citation>
    <scope>NUCLEOTIDE SEQUENCE</scope>
    <source>
        <strain evidence="2">AVDCRST_MAG36</strain>
    </source>
</reference>
<organism evidence="2">
    <name type="scientific">uncultured Nocardioidaceae bacterium</name>
    <dbReference type="NCBI Taxonomy" id="253824"/>
    <lineage>
        <taxon>Bacteria</taxon>
        <taxon>Bacillati</taxon>
        <taxon>Actinomycetota</taxon>
        <taxon>Actinomycetes</taxon>
        <taxon>Propionibacteriales</taxon>
        <taxon>Nocardioidaceae</taxon>
        <taxon>environmental samples</taxon>
    </lineage>
</organism>
<evidence type="ECO:0000313" key="2">
    <source>
        <dbReference type="EMBL" id="CAA9348645.1"/>
    </source>
</evidence>
<name>A0A6J4M4H7_9ACTN</name>
<dbReference type="EMBL" id="CADCUH010000123">
    <property type="protein sequence ID" value="CAA9348645.1"/>
    <property type="molecule type" value="Genomic_DNA"/>
</dbReference>
<feature type="non-terminal residue" evidence="2">
    <location>
        <position position="1"/>
    </location>
</feature>
<accession>A0A6J4M4H7</accession>
<dbReference type="AlphaFoldDB" id="A0A6J4M4H7"/>
<feature type="compositionally biased region" description="Basic and acidic residues" evidence="1">
    <location>
        <begin position="135"/>
        <end position="144"/>
    </location>
</feature>
<feature type="compositionally biased region" description="Basic and acidic residues" evidence="1">
    <location>
        <begin position="94"/>
        <end position="110"/>
    </location>
</feature>